<dbReference type="InterPro" id="IPR046866">
    <property type="entry name" value="FapA_N"/>
</dbReference>
<evidence type="ECO:0000256" key="1">
    <source>
        <dbReference type="SAM" id="MobiDB-lite"/>
    </source>
</evidence>
<name>A0A532V5E9_UNCL8</name>
<evidence type="ECO:0000313" key="4">
    <source>
        <dbReference type="Proteomes" id="UP000319619"/>
    </source>
</evidence>
<dbReference type="InterPro" id="IPR046865">
    <property type="entry name" value="FapA_b_solenoid"/>
</dbReference>
<dbReference type="Pfam" id="PF20250">
    <property type="entry name" value="FapA_N"/>
    <property type="match status" value="1"/>
</dbReference>
<feature type="domain" description="Flagellar Assembly Protein A N-terminal region" evidence="2">
    <location>
        <begin position="114"/>
        <end position="273"/>
    </location>
</feature>
<protein>
    <recommendedName>
        <fullName evidence="2">Flagellar Assembly Protein A N-terminal region domain-containing protein</fullName>
    </recommendedName>
</protein>
<evidence type="ECO:0000313" key="3">
    <source>
        <dbReference type="EMBL" id="TKJ42433.1"/>
    </source>
</evidence>
<dbReference type="PANTHER" id="PTHR38032:SF1">
    <property type="entry name" value="RNA-BINDING PROTEIN KHPB N-TERMINAL DOMAIN-CONTAINING PROTEIN"/>
    <property type="match status" value="1"/>
</dbReference>
<evidence type="ECO:0000259" key="2">
    <source>
        <dbReference type="Pfam" id="PF20250"/>
    </source>
</evidence>
<proteinExistence type="predicted"/>
<feature type="region of interest" description="Disordered" evidence="1">
    <location>
        <begin position="1"/>
        <end position="21"/>
    </location>
</feature>
<dbReference type="Proteomes" id="UP000319619">
    <property type="component" value="Unassembled WGS sequence"/>
</dbReference>
<gene>
    <name evidence="3" type="ORF">CEE37_01765</name>
</gene>
<dbReference type="PANTHER" id="PTHR38032">
    <property type="entry name" value="POLYMERASE-RELATED"/>
    <property type="match status" value="1"/>
</dbReference>
<dbReference type="AlphaFoldDB" id="A0A532V5E9"/>
<dbReference type="EMBL" id="NJBN01000001">
    <property type="protein sequence ID" value="TKJ42433.1"/>
    <property type="molecule type" value="Genomic_DNA"/>
</dbReference>
<organism evidence="3 4">
    <name type="scientific">candidate division LCP-89 bacterium B3_LCP</name>
    <dbReference type="NCBI Taxonomy" id="2012998"/>
    <lineage>
        <taxon>Bacteria</taxon>
        <taxon>Pseudomonadati</taxon>
        <taxon>Bacteria division LCP-89</taxon>
    </lineage>
</organism>
<reference evidence="3 4" key="1">
    <citation type="submission" date="2017-06" db="EMBL/GenBank/DDBJ databases">
        <title>Novel microbial phyla capable of carbon fixation and sulfur reduction in deep-sea sediments.</title>
        <authorList>
            <person name="Huang J."/>
            <person name="Baker B."/>
            <person name="Wang Y."/>
        </authorList>
    </citation>
    <scope>NUCLEOTIDE SEQUENCE [LARGE SCALE GENOMIC DNA]</scope>
    <source>
        <strain evidence="3">B3_LCP</strain>
    </source>
</reference>
<accession>A0A532V5E9</accession>
<sequence length="589" mass="64345">MNPSKKLVNKSSKPGGDISISPKGENDWEVCILFSSVEASEQRMLERLREAKDLIVRDYNVSVERLELLEVLNRSQTTEGFEVTISIGKIDLPQGKPEILVKSRRSPAGQLLKNMAVELNLFHLDESGKPVTVKQVISQLESKEIDLQVCDLGIVQNAVNEVNKYRNSIQKLQIASGVFPDEGTNAEMKLGFAAAQEETDDLSGHFESRKVKKGDLICQKIPPGSGHKPGKDVFGNRIEPLEGFDFNLLGGVGTKLSGDRLELFADTDGVARVSQITAKVKTTDGERQIPQSVSVSVKQVVNVKAESVSNLVLEDSVEIDGSIGRGVAVTTQGEVLLKGNMGSGAVVRAIEDVVITGEVDGGEISSDSSIYSNHNVRDTRITAGFDVNLSGVVEGSRITGEAVKLIESRGAHIIAGSRVEIMRVRNDSKGQQTRIQVGNKRFCTNKLNESKKAVAELSGSLMKICDLFGTDTILRLDRTNAQYIFLQYLKKIRLEGKSVSKKAVNSMRSLLDGVKPLKTIIAKRSEEIEKYKKKAAEVSDTRPQIAITEQAYDPIEIIVNEKAATIKPFSRPVIITTTDDGDIKASPFR</sequence>
<comment type="caution">
    <text evidence="3">The sequence shown here is derived from an EMBL/GenBank/DDBJ whole genome shotgun (WGS) entry which is preliminary data.</text>
</comment>
<dbReference type="InterPro" id="IPR005646">
    <property type="entry name" value="FapA"/>
</dbReference>
<dbReference type="Pfam" id="PF03961">
    <property type="entry name" value="FapA"/>
    <property type="match status" value="1"/>
</dbReference>